<dbReference type="Pfam" id="PF06439">
    <property type="entry name" value="3keto-disac_hyd"/>
    <property type="match status" value="1"/>
</dbReference>
<protein>
    <recommendedName>
        <fullName evidence="2">3-keto-alpha-glucoside-1,2-lyase/3-keto-2-hydroxy-glucal hydratase domain-containing protein</fullName>
    </recommendedName>
</protein>
<keyword evidence="4" id="KW-1185">Reference proteome</keyword>
<dbReference type="Gene3D" id="2.60.120.560">
    <property type="entry name" value="Exo-inulinase, domain 1"/>
    <property type="match status" value="1"/>
</dbReference>
<feature type="chain" id="PRO_5009853260" description="3-keto-alpha-glucoside-1,2-lyase/3-keto-2-hydroxy-glucal hydratase domain-containing protein" evidence="1">
    <location>
        <begin position="20"/>
        <end position="244"/>
    </location>
</feature>
<keyword evidence="1" id="KW-0732">Signal</keyword>
<dbReference type="STRING" id="1440763.BJI69_19665"/>
<reference evidence="4" key="1">
    <citation type="submission" date="2016-09" db="EMBL/GenBank/DDBJ databases">
        <authorList>
            <person name="Lysoe E."/>
        </authorList>
    </citation>
    <scope>NUCLEOTIDE SEQUENCE [LARGE SCALE GENOMIC DNA]</scope>
    <source>
        <strain evidence="4">LJ96T</strain>
    </source>
</reference>
<organism evidence="3 4">
    <name type="scientific">Luteibacter rhizovicinus DSM 16549</name>
    <dbReference type="NCBI Taxonomy" id="1440763"/>
    <lineage>
        <taxon>Bacteria</taxon>
        <taxon>Pseudomonadati</taxon>
        <taxon>Pseudomonadota</taxon>
        <taxon>Gammaproteobacteria</taxon>
        <taxon>Lysobacterales</taxon>
        <taxon>Rhodanobacteraceae</taxon>
        <taxon>Luteibacter</taxon>
    </lineage>
</organism>
<evidence type="ECO:0000259" key="2">
    <source>
        <dbReference type="Pfam" id="PF06439"/>
    </source>
</evidence>
<accession>A0A1L3EY19</accession>
<dbReference type="EMBL" id="CP017480">
    <property type="protein sequence ID" value="APG05904.1"/>
    <property type="molecule type" value="Genomic_DNA"/>
</dbReference>
<feature type="signal peptide" evidence="1">
    <location>
        <begin position="1"/>
        <end position="19"/>
    </location>
</feature>
<dbReference type="KEGG" id="lrz:BJI69_19665"/>
<feature type="domain" description="3-keto-alpha-glucoside-1,2-lyase/3-keto-2-hydroxy-glucal hydratase" evidence="2">
    <location>
        <begin position="32"/>
        <end position="241"/>
    </location>
</feature>
<evidence type="ECO:0000313" key="4">
    <source>
        <dbReference type="Proteomes" id="UP000182987"/>
    </source>
</evidence>
<dbReference type="RefSeq" id="WP_046967473.1">
    <property type="nucleotide sequence ID" value="NZ_CP017480.1"/>
</dbReference>
<proteinExistence type="predicted"/>
<dbReference type="Proteomes" id="UP000182987">
    <property type="component" value="Chromosome"/>
</dbReference>
<dbReference type="GO" id="GO:0016787">
    <property type="term" value="F:hydrolase activity"/>
    <property type="evidence" value="ECO:0007669"/>
    <property type="project" value="InterPro"/>
</dbReference>
<sequence>MLRALAIACCLTAAFPAIAAENTLTAAETAQGWQPLFDGKTLQGWHSFGQKGTGKDWSVVDGAIQLDRDLKAPDADFADLVTEKEYENFDLKLEWKMTACADAGVMFNVKESPKYKYTWETGPEMQIADLVCTKPDSYTLYERSGDLFDLISSDIENVNENGHWNAIEIIVDHGHVQFFQNGHKTVDTTLWTPEWTALVAKTKFAKMADFARFHKGRIALQGGEDKGVPPIRIAFRNIRIKELN</sequence>
<dbReference type="AlphaFoldDB" id="A0A1L3EY19"/>
<evidence type="ECO:0000313" key="3">
    <source>
        <dbReference type="EMBL" id="APG05904.1"/>
    </source>
</evidence>
<evidence type="ECO:0000256" key="1">
    <source>
        <dbReference type="SAM" id="SignalP"/>
    </source>
</evidence>
<dbReference type="InterPro" id="IPR010496">
    <property type="entry name" value="AL/BT2_dom"/>
</dbReference>
<name>A0A1L3EY19_9GAMM</name>
<gene>
    <name evidence="3" type="ORF">BJI69_19665</name>
</gene>